<dbReference type="AlphaFoldDB" id="X1CXK8"/>
<dbReference type="Gene3D" id="3.40.50.1360">
    <property type="match status" value="1"/>
</dbReference>
<sequence>MSKIDIGNKLRMSRLKVSKLLEDSIREGIVKISIQDMEGTYLDLEDALEEKFRIYRAVVTDTSVDYEITKKNIGKAAAGFLVDMVNKGDIIGVAWGTTIFEMVEQLTEKVDRSNITVVQITGGSNQIPREVNASELSRRIAEV</sequence>
<dbReference type="PANTHER" id="PTHR34294">
    <property type="entry name" value="TRANSCRIPTIONAL REGULATOR-RELATED"/>
    <property type="match status" value="1"/>
</dbReference>
<feature type="domain" description="Sugar-binding" evidence="5">
    <location>
        <begin position="42"/>
        <end position="142"/>
    </location>
</feature>
<dbReference type="InterPro" id="IPR037171">
    <property type="entry name" value="NagB/RpiA_transferase-like"/>
</dbReference>
<evidence type="ECO:0000259" key="5">
    <source>
        <dbReference type="Pfam" id="PF04198"/>
    </source>
</evidence>
<dbReference type="EMBL" id="BART01029401">
    <property type="protein sequence ID" value="GAH00795.1"/>
    <property type="molecule type" value="Genomic_DNA"/>
</dbReference>
<evidence type="ECO:0000256" key="2">
    <source>
        <dbReference type="ARBA" id="ARBA00023015"/>
    </source>
</evidence>
<dbReference type="PANTHER" id="PTHR34294:SF1">
    <property type="entry name" value="TRANSCRIPTIONAL REGULATOR LSRR"/>
    <property type="match status" value="1"/>
</dbReference>
<evidence type="ECO:0000313" key="6">
    <source>
        <dbReference type="EMBL" id="GAH00795.1"/>
    </source>
</evidence>
<dbReference type="GO" id="GO:0003677">
    <property type="term" value="F:DNA binding"/>
    <property type="evidence" value="ECO:0007669"/>
    <property type="project" value="UniProtKB-KW"/>
</dbReference>
<gene>
    <name evidence="6" type="ORF">S01H4_51601</name>
</gene>
<feature type="non-terminal residue" evidence="6">
    <location>
        <position position="143"/>
    </location>
</feature>
<keyword evidence="3" id="KW-0238">DNA-binding</keyword>
<dbReference type="Pfam" id="PF04198">
    <property type="entry name" value="Sugar-bind"/>
    <property type="match status" value="1"/>
</dbReference>
<dbReference type="InterPro" id="IPR036388">
    <property type="entry name" value="WH-like_DNA-bd_sf"/>
</dbReference>
<name>X1CXK8_9ZZZZ</name>
<evidence type="ECO:0000256" key="1">
    <source>
        <dbReference type="ARBA" id="ARBA00010466"/>
    </source>
</evidence>
<keyword evidence="2" id="KW-0805">Transcription regulation</keyword>
<organism evidence="6">
    <name type="scientific">marine sediment metagenome</name>
    <dbReference type="NCBI Taxonomy" id="412755"/>
    <lineage>
        <taxon>unclassified sequences</taxon>
        <taxon>metagenomes</taxon>
        <taxon>ecological metagenomes</taxon>
    </lineage>
</organism>
<proteinExistence type="inferred from homology"/>
<protein>
    <recommendedName>
        <fullName evidence="5">Sugar-binding domain-containing protein</fullName>
    </recommendedName>
</protein>
<dbReference type="InterPro" id="IPR051054">
    <property type="entry name" value="SorC_transcr_regulators"/>
</dbReference>
<reference evidence="6" key="1">
    <citation type="journal article" date="2014" name="Front. Microbiol.">
        <title>High frequency of phylogenetically diverse reductive dehalogenase-homologous genes in deep subseafloor sedimentary metagenomes.</title>
        <authorList>
            <person name="Kawai M."/>
            <person name="Futagami T."/>
            <person name="Toyoda A."/>
            <person name="Takaki Y."/>
            <person name="Nishi S."/>
            <person name="Hori S."/>
            <person name="Arai W."/>
            <person name="Tsubouchi T."/>
            <person name="Morono Y."/>
            <person name="Uchiyama I."/>
            <person name="Ito T."/>
            <person name="Fujiyama A."/>
            <person name="Inagaki F."/>
            <person name="Takami H."/>
        </authorList>
    </citation>
    <scope>NUCLEOTIDE SEQUENCE</scope>
    <source>
        <strain evidence="6">Expedition CK06-06</strain>
    </source>
</reference>
<comment type="caution">
    <text evidence="6">The sequence shown here is derived from an EMBL/GenBank/DDBJ whole genome shotgun (WGS) entry which is preliminary data.</text>
</comment>
<dbReference type="Gene3D" id="1.10.10.10">
    <property type="entry name" value="Winged helix-like DNA-binding domain superfamily/Winged helix DNA-binding domain"/>
    <property type="match status" value="1"/>
</dbReference>
<dbReference type="GO" id="GO:0030246">
    <property type="term" value="F:carbohydrate binding"/>
    <property type="evidence" value="ECO:0007669"/>
    <property type="project" value="InterPro"/>
</dbReference>
<dbReference type="InterPro" id="IPR007324">
    <property type="entry name" value="Sugar-bd_dom_put"/>
</dbReference>
<accession>X1CXK8</accession>
<evidence type="ECO:0000256" key="4">
    <source>
        <dbReference type="ARBA" id="ARBA00023163"/>
    </source>
</evidence>
<keyword evidence="4" id="KW-0804">Transcription</keyword>
<evidence type="ECO:0000256" key="3">
    <source>
        <dbReference type="ARBA" id="ARBA00023125"/>
    </source>
</evidence>
<comment type="similarity">
    <text evidence="1">Belongs to the SorC transcriptional regulatory family.</text>
</comment>
<dbReference type="SUPFAM" id="SSF100950">
    <property type="entry name" value="NagB/RpiA/CoA transferase-like"/>
    <property type="match status" value="1"/>
</dbReference>